<comment type="caution">
    <text evidence="2">The sequence shown here is derived from an EMBL/GenBank/DDBJ whole genome shotgun (WGS) entry which is preliminary data.</text>
</comment>
<keyword evidence="1" id="KW-1133">Transmembrane helix</keyword>
<sequence length="161" mass="18757">MKRNVELEAAEALLDVGILLPLLRFRLPGGRERVLRVTMRRPCLGGQMRIVRHYLKLGITAREWDAFSEDEERAFFDRHAKRLSLILALTICRGYLSGLLLAPVVAWLIRWKVPSEYRIEAQRWFRRMRGTRDFTSIIESAESIDPFRYEASRPKRAGKGS</sequence>
<proteinExistence type="predicted"/>
<name>A0A1Q6F3C6_9BACT</name>
<keyword evidence="1" id="KW-0472">Membrane</keyword>
<keyword evidence="1" id="KW-0812">Transmembrane</keyword>
<feature type="transmembrane region" description="Helical" evidence="1">
    <location>
        <begin position="83"/>
        <end position="109"/>
    </location>
</feature>
<dbReference type="RefSeq" id="WP_227088718.1">
    <property type="nucleotide sequence ID" value="NZ_CAUAIV010000001.1"/>
</dbReference>
<evidence type="ECO:0000256" key="1">
    <source>
        <dbReference type="SAM" id="Phobius"/>
    </source>
</evidence>
<evidence type="ECO:0000313" key="3">
    <source>
        <dbReference type="Proteomes" id="UP000187417"/>
    </source>
</evidence>
<dbReference type="Proteomes" id="UP000187417">
    <property type="component" value="Unassembled WGS sequence"/>
</dbReference>
<reference evidence="2 3" key="1">
    <citation type="journal article" date="2016" name="Nat. Biotechnol.">
        <title>Measurement of bacterial replication rates in microbial communities.</title>
        <authorList>
            <person name="Brown C.T."/>
            <person name="Olm M.R."/>
            <person name="Thomas B.C."/>
            <person name="Banfield J.F."/>
        </authorList>
    </citation>
    <scope>NUCLEOTIDE SEQUENCE [LARGE SCALE GENOMIC DNA]</scope>
    <source>
        <strain evidence="2">CAG:67_53_122</strain>
    </source>
</reference>
<dbReference type="EMBL" id="MNQH01000039">
    <property type="protein sequence ID" value="OKY93316.1"/>
    <property type="molecule type" value="Genomic_DNA"/>
</dbReference>
<gene>
    <name evidence="2" type="ORF">BHV66_09610</name>
</gene>
<evidence type="ECO:0000313" key="2">
    <source>
        <dbReference type="EMBL" id="OKY93316.1"/>
    </source>
</evidence>
<organism evidence="2 3">
    <name type="scientific">Alistipes putredinis</name>
    <dbReference type="NCBI Taxonomy" id="28117"/>
    <lineage>
        <taxon>Bacteria</taxon>
        <taxon>Pseudomonadati</taxon>
        <taxon>Bacteroidota</taxon>
        <taxon>Bacteroidia</taxon>
        <taxon>Bacteroidales</taxon>
        <taxon>Rikenellaceae</taxon>
        <taxon>Alistipes</taxon>
    </lineage>
</organism>
<protein>
    <submittedName>
        <fullName evidence="2">Uncharacterized protein</fullName>
    </submittedName>
</protein>
<dbReference type="STRING" id="28117.BHV66_09610"/>
<dbReference type="AlphaFoldDB" id="A0A1Q6F3C6"/>
<accession>A0A1Q6F3C6</accession>